<name>A0A495JBL6_9ACTN</name>
<dbReference type="InterPro" id="IPR050855">
    <property type="entry name" value="NDM-1-like"/>
</dbReference>
<comment type="caution">
    <text evidence="2">The sequence shown here is derived from an EMBL/GenBank/DDBJ whole genome shotgun (WGS) entry which is preliminary data.</text>
</comment>
<gene>
    <name evidence="2" type="ORF">BDK92_0625</name>
</gene>
<dbReference type="AlphaFoldDB" id="A0A495JBL6"/>
<dbReference type="CDD" id="cd07739">
    <property type="entry name" value="metallo-hydrolase-like_MBL-fold"/>
    <property type="match status" value="1"/>
</dbReference>
<reference evidence="2 3" key="1">
    <citation type="submission" date="2018-10" db="EMBL/GenBank/DDBJ databases">
        <title>Sequencing the genomes of 1000 actinobacteria strains.</title>
        <authorList>
            <person name="Klenk H.-P."/>
        </authorList>
    </citation>
    <scope>NUCLEOTIDE SEQUENCE [LARGE SCALE GENOMIC DNA]</scope>
    <source>
        <strain evidence="2 3">DSM 45175</strain>
    </source>
</reference>
<protein>
    <submittedName>
        <fullName evidence="2">Glyoxylase-like metal-dependent hydrolase (Beta-lactamase superfamily II)</fullName>
    </submittedName>
</protein>
<dbReference type="Proteomes" id="UP000277671">
    <property type="component" value="Unassembled WGS sequence"/>
</dbReference>
<organism evidence="2 3">
    <name type="scientific">Micromonospora pisi</name>
    <dbReference type="NCBI Taxonomy" id="589240"/>
    <lineage>
        <taxon>Bacteria</taxon>
        <taxon>Bacillati</taxon>
        <taxon>Actinomycetota</taxon>
        <taxon>Actinomycetes</taxon>
        <taxon>Micromonosporales</taxon>
        <taxon>Micromonosporaceae</taxon>
        <taxon>Micromonospora</taxon>
    </lineage>
</organism>
<dbReference type="SUPFAM" id="SSF56281">
    <property type="entry name" value="Metallo-hydrolase/oxidoreductase"/>
    <property type="match status" value="1"/>
</dbReference>
<dbReference type="RefSeq" id="WP_121154388.1">
    <property type="nucleotide sequence ID" value="NZ_RBKT01000001.1"/>
</dbReference>
<dbReference type="Gene3D" id="3.60.15.10">
    <property type="entry name" value="Ribonuclease Z/Hydroxyacylglutathione hydrolase-like"/>
    <property type="match status" value="1"/>
</dbReference>
<evidence type="ECO:0000313" key="3">
    <source>
        <dbReference type="Proteomes" id="UP000277671"/>
    </source>
</evidence>
<dbReference type="SMART" id="SM00849">
    <property type="entry name" value="Lactamase_B"/>
    <property type="match status" value="1"/>
</dbReference>
<keyword evidence="2" id="KW-0378">Hydrolase</keyword>
<feature type="domain" description="Metallo-beta-lactamase" evidence="1">
    <location>
        <begin position="34"/>
        <end position="220"/>
    </location>
</feature>
<dbReference type="Pfam" id="PF00753">
    <property type="entry name" value="Lactamase_B"/>
    <property type="match status" value="1"/>
</dbReference>
<keyword evidence="3" id="KW-1185">Reference proteome</keyword>
<accession>A0A495JBL6</accession>
<dbReference type="OrthoDB" id="2273115at2"/>
<dbReference type="InterPro" id="IPR036866">
    <property type="entry name" value="RibonucZ/Hydroxyglut_hydro"/>
</dbReference>
<dbReference type="EMBL" id="RBKT01000001">
    <property type="protein sequence ID" value="RKR86400.1"/>
    <property type="molecule type" value="Genomic_DNA"/>
</dbReference>
<dbReference type="PANTHER" id="PTHR42951:SF14">
    <property type="entry name" value="METALLO-BETA-LACTAMASE SUPERFAMILY PROTEIN"/>
    <property type="match status" value="1"/>
</dbReference>
<dbReference type="GO" id="GO:0016787">
    <property type="term" value="F:hydrolase activity"/>
    <property type="evidence" value="ECO:0007669"/>
    <property type="project" value="UniProtKB-KW"/>
</dbReference>
<sequence>MNTSDLSYEVFISEGPTRAGDQRMPNGDRISWSPLSSTLIYGAQDALLVDPPFTHDQIRKVGDWIERSGKRLAYVYVTHGHGDHWFGTGELLKRFPGATVYATEGTIEVMHQQATVGREQLFDRVFPGLIPESPVLAVPIPEAGFHLEGNIVRAVETGHTDTDHSSVLHVPAIGLVVAGDVVYNGVHQYFLEGANGGLEEWIKALDRISELGPRAVVAGHKNRDLPDDPAAIEQTREYLRDLIRLLDEKPTAREFYDRMTALHPDRLNPGPVWYGALGLLGA</sequence>
<dbReference type="InterPro" id="IPR001279">
    <property type="entry name" value="Metallo-B-lactamas"/>
</dbReference>
<proteinExistence type="predicted"/>
<evidence type="ECO:0000259" key="1">
    <source>
        <dbReference type="SMART" id="SM00849"/>
    </source>
</evidence>
<evidence type="ECO:0000313" key="2">
    <source>
        <dbReference type="EMBL" id="RKR86400.1"/>
    </source>
</evidence>
<dbReference type="PANTHER" id="PTHR42951">
    <property type="entry name" value="METALLO-BETA-LACTAMASE DOMAIN-CONTAINING"/>
    <property type="match status" value="1"/>
</dbReference>